<dbReference type="InterPro" id="IPR036291">
    <property type="entry name" value="NAD(P)-bd_dom_sf"/>
</dbReference>
<dbReference type="Pfam" id="PF00106">
    <property type="entry name" value="adh_short"/>
    <property type="match status" value="1"/>
</dbReference>
<organism evidence="5 6">
    <name type="scientific">Shewanella hanedai</name>
    <name type="common">Alteromonas hanedai</name>
    <dbReference type="NCBI Taxonomy" id="25"/>
    <lineage>
        <taxon>Bacteria</taxon>
        <taxon>Pseudomonadati</taxon>
        <taxon>Pseudomonadota</taxon>
        <taxon>Gammaproteobacteria</taxon>
        <taxon>Alteromonadales</taxon>
        <taxon>Shewanellaceae</taxon>
        <taxon>Shewanella</taxon>
    </lineage>
</organism>
<evidence type="ECO:0000313" key="6">
    <source>
        <dbReference type="Proteomes" id="UP000318126"/>
    </source>
</evidence>
<evidence type="ECO:0000313" key="5">
    <source>
        <dbReference type="EMBL" id="TRY15421.1"/>
    </source>
</evidence>
<dbReference type="Gene3D" id="3.40.50.720">
    <property type="entry name" value="NAD(P)-binding Rossmann-like Domain"/>
    <property type="match status" value="1"/>
</dbReference>
<evidence type="ECO:0000256" key="1">
    <source>
        <dbReference type="ARBA" id="ARBA00006484"/>
    </source>
</evidence>
<keyword evidence="2" id="KW-0521">NADP</keyword>
<keyword evidence="6" id="KW-1185">Reference proteome</keyword>
<accession>A0A553JSR0</accession>
<proteinExistence type="inferred from homology"/>
<name>A0A553JSR0_SHEHA</name>
<dbReference type="InterPro" id="IPR002347">
    <property type="entry name" value="SDR_fam"/>
</dbReference>
<dbReference type="PANTHER" id="PTHR43490">
    <property type="entry name" value="(+)-NEOMENTHOL DEHYDROGENASE"/>
    <property type="match status" value="1"/>
</dbReference>
<reference evidence="6" key="1">
    <citation type="submission" date="2019-07" db="EMBL/GenBank/DDBJ databases">
        <title>Shewanella sp. YLB-08 draft genomic sequence.</title>
        <authorList>
            <person name="Yu L."/>
        </authorList>
    </citation>
    <scope>NUCLEOTIDE SEQUENCE [LARGE SCALE GENOMIC DNA]</scope>
    <source>
        <strain evidence="6">JCM 20706</strain>
    </source>
</reference>
<dbReference type="GO" id="GO:0016491">
    <property type="term" value="F:oxidoreductase activity"/>
    <property type="evidence" value="ECO:0007669"/>
    <property type="project" value="UniProtKB-KW"/>
</dbReference>
<dbReference type="AlphaFoldDB" id="A0A553JSR0"/>
<comment type="similarity">
    <text evidence="1 4">Belongs to the short-chain dehydrogenases/reductases (SDR) family.</text>
</comment>
<protein>
    <submittedName>
        <fullName evidence="5">SDR family NAD(P)-dependent oxidoreductase</fullName>
    </submittedName>
</protein>
<evidence type="ECO:0000256" key="2">
    <source>
        <dbReference type="ARBA" id="ARBA00022857"/>
    </source>
</evidence>
<dbReference type="Proteomes" id="UP000318126">
    <property type="component" value="Unassembled WGS sequence"/>
</dbReference>
<comment type="caution">
    <text evidence="5">The sequence shown here is derived from an EMBL/GenBank/DDBJ whole genome shotgun (WGS) entry which is preliminary data.</text>
</comment>
<sequence length="232" mass="25590">MTRQKTALVTGGNRGIGFEICRQLAADNIKVILAARDLQKGDKAMAKLDNPLVSCIKLDVTNDADLQSLSSKLESRELVVDILVNNAGISQGIRYSILNEPRELTAQTMDINFFGALRLSQIVVPFMQKNHFGRVVNISSGHGSFSKMDKQNPGYRFSKVAMNAMTVMLADEVKNDNILVNAMTPGWVRTRLGGLNAHRNVEEGAETAVWLCLLDDDGPNGEFFKDKATFSW</sequence>
<dbReference type="OrthoDB" id="9793499at2"/>
<keyword evidence="3" id="KW-0560">Oxidoreductase</keyword>
<dbReference type="RefSeq" id="WP_143563453.1">
    <property type="nucleotide sequence ID" value="NZ_BMPL01000009.1"/>
</dbReference>
<dbReference type="PRINTS" id="PR00080">
    <property type="entry name" value="SDRFAMILY"/>
</dbReference>
<dbReference type="PANTHER" id="PTHR43490:SF99">
    <property type="entry name" value="SHORT-CHAIN DEHYDROGENASE_REDUCTASE"/>
    <property type="match status" value="1"/>
</dbReference>
<dbReference type="PRINTS" id="PR00081">
    <property type="entry name" value="GDHRDH"/>
</dbReference>
<evidence type="ECO:0000256" key="3">
    <source>
        <dbReference type="ARBA" id="ARBA00023002"/>
    </source>
</evidence>
<dbReference type="SUPFAM" id="SSF51735">
    <property type="entry name" value="NAD(P)-binding Rossmann-fold domains"/>
    <property type="match status" value="1"/>
</dbReference>
<dbReference type="EMBL" id="VKGK01000004">
    <property type="protein sequence ID" value="TRY15421.1"/>
    <property type="molecule type" value="Genomic_DNA"/>
</dbReference>
<evidence type="ECO:0000256" key="4">
    <source>
        <dbReference type="RuleBase" id="RU000363"/>
    </source>
</evidence>
<gene>
    <name evidence="5" type="ORF">FN961_04995</name>
</gene>